<sequence>PAAAQSQTKRRDPHRFAGSSQKSWAQLSAAAAAATAVVFRSAAARRCSSQELPEVAARSSRRALLTSAAVAGSLVSREARGEGPDCLPPLRVFEVKGLENRELGPEESWLDRLVDKDVVLLGEHHNQASDHQMQLMVIERLRRAAGDRPLAVGLEMVQQRFQP</sequence>
<comment type="caution">
    <text evidence="3">The sequence shown here is derived from an EMBL/GenBank/DDBJ whole genome shotgun (WGS) entry which is preliminary data.</text>
</comment>
<dbReference type="EMBL" id="CAJNNW010012878">
    <property type="protein sequence ID" value="CAE8654807.1"/>
    <property type="molecule type" value="Genomic_DNA"/>
</dbReference>
<organism evidence="3 4">
    <name type="scientific">Polarella glacialis</name>
    <name type="common">Dinoflagellate</name>
    <dbReference type="NCBI Taxonomy" id="89957"/>
    <lineage>
        <taxon>Eukaryota</taxon>
        <taxon>Sar</taxon>
        <taxon>Alveolata</taxon>
        <taxon>Dinophyceae</taxon>
        <taxon>Suessiales</taxon>
        <taxon>Suessiaceae</taxon>
        <taxon>Polarella</taxon>
    </lineage>
</organism>
<evidence type="ECO:0000256" key="1">
    <source>
        <dbReference type="SAM" id="MobiDB-lite"/>
    </source>
</evidence>
<dbReference type="AlphaFoldDB" id="A0A813IRJ1"/>
<feature type="region of interest" description="Disordered" evidence="1">
    <location>
        <begin position="1"/>
        <end position="21"/>
    </location>
</feature>
<reference evidence="3" key="1">
    <citation type="submission" date="2021-02" db="EMBL/GenBank/DDBJ databases">
        <authorList>
            <person name="Dougan E. K."/>
            <person name="Rhodes N."/>
            <person name="Thang M."/>
            <person name="Chan C."/>
        </authorList>
    </citation>
    <scope>NUCLEOTIDE SEQUENCE</scope>
</reference>
<evidence type="ECO:0000313" key="3">
    <source>
        <dbReference type="EMBL" id="CAE8654807.1"/>
    </source>
</evidence>
<name>A0A813IRJ1_POLGL</name>
<gene>
    <name evidence="3" type="ORF">PGLA2088_LOCUS11222</name>
</gene>
<feature type="domain" description="Haem-binding uptake Tiki superfamily ChaN" evidence="2">
    <location>
        <begin position="110"/>
        <end position="163"/>
    </location>
</feature>
<dbReference type="InterPro" id="IPR007314">
    <property type="entry name" value="Cofac_haem-bd_dom"/>
</dbReference>
<evidence type="ECO:0000313" key="4">
    <source>
        <dbReference type="Proteomes" id="UP000626109"/>
    </source>
</evidence>
<dbReference type="Gene3D" id="3.40.50.11550">
    <property type="match status" value="1"/>
</dbReference>
<dbReference type="Pfam" id="PF04187">
    <property type="entry name" value="Cofac_haem_bdg"/>
    <property type="match status" value="1"/>
</dbReference>
<accession>A0A813IRJ1</accession>
<dbReference type="Proteomes" id="UP000626109">
    <property type="component" value="Unassembled WGS sequence"/>
</dbReference>
<dbReference type="SUPFAM" id="SSF159501">
    <property type="entry name" value="EreA/ChaN-like"/>
    <property type="match status" value="1"/>
</dbReference>
<proteinExistence type="predicted"/>
<feature type="non-terminal residue" evidence="3">
    <location>
        <position position="163"/>
    </location>
</feature>
<protein>
    <recommendedName>
        <fullName evidence="2">Haem-binding uptake Tiki superfamily ChaN domain-containing protein</fullName>
    </recommendedName>
</protein>
<evidence type="ECO:0000259" key="2">
    <source>
        <dbReference type="Pfam" id="PF04187"/>
    </source>
</evidence>
<feature type="non-terminal residue" evidence="3">
    <location>
        <position position="1"/>
    </location>
</feature>